<dbReference type="InterPro" id="IPR023347">
    <property type="entry name" value="Lysozyme_dom_sf"/>
</dbReference>
<dbReference type="HAMAP" id="MF_04110">
    <property type="entry name" value="ENDOLYSIN_T4"/>
    <property type="match status" value="1"/>
</dbReference>
<dbReference type="GO" id="GO:0031640">
    <property type="term" value="P:killing of cells of another organism"/>
    <property type="evidence" value="ECO:0007669"/>
    <property type="project" value="UniProtKB-KW"/>
</dbReference>
<evidence type="ECO:0000256" key="7">
    <source>
        <dbReference type="SAM" id="Phobius"/>
    </source>
</evidence>
<organism evidence="8 9">
    <name type="scientific">Nitratireductor arenosus</name>
    <dbReference type="NCBI Taxonomy" id="2682096"/>
    <lineage>
        <taxon>Bacteria</taxon>
        <taxon>Pseudomonadati</taxon>
        <taxon>Pseudomonadota</taxon>
        <taxon>Alphaproteobacteria</taxon>
        <taxon>Hyphomicrobiales</taxon>
        <taxon>Phyllobacteriaceae</taxon>
        <taxon>Nitratireductor</taxon>
    </lineage>
</organism>
<dbReference type="RefSeq" id="WP_156713814.1">
    <property type="nucleotide sequence ID" value="NZ_WPHG01000004.1"/>
</dbReference>
<dbReference type="GO" id="GO:0009253">
    <property type="term" value="P:peptidoglycan catabolic process"/>
    <property type="evidence" value="ECO:0007669"/>
    <property type="project" value="InterPro"/>
</dbReference>
<dbReference type="InterPro" id="IPR034690">
    <property type="entry name" value="Endolysin_T4_type"/>
</dbReference>
<proteinExistence type="inferred from homology"/>
<evidence type="ECO:0000256" key="5">
    <source>
        <dbReference type="ARBA" id="ARBA00023295"/>
    </source>
</evidence>
<dbReference type="HAMAP" id="MF_04136">
    <property type="entry name" value="SAR_ENDOLYSIN"/>
    <property type="match status" value="1"/>
</dbReference>
<dbReference type="AlphaFoldDB" id="A0A844QLE3"/>
<dbReference type="Pfam" id="PF00959">
    <property type="entry name" value="Phage_lysozyme"/>
    <property type="match status" value="1"/>
</dbReference>
<dbReference type="CDD" id="cd16900">
    <property type="entry name" value="endolysin_R21-like"/>
    <property type="match status" value="1"/>
</dbReference>
<evidence type="ECO:0000256" key="4">
    <source>
        <dbReference type="ARBA" id="ARBA00022801"/>
    </source>
</evidence>
<dbReference type="PANTHER" id="PTHR38107:SF3">
    <property type="entry name" value="LYSOZYME RRRD-RELATED"/>
    <property type="match status" value="1"/>
</dbReference>
<dbReference type="Gene3D" id="1.10.530.40">
    <property type="match status" value="1"/>
</dbReference>
<dbReference type="SUPFAM" id="SSF53955">
    <property type="entry name" value="Lysozyme-like"/>
    <property type="match status" value="1"/>
</dbReference>
<keyword evidence="7" id="KW-1133">Transmembrane helix</keyword>
<dbReference type="Proteomes" id="UP000463224">
    <property type="component" value="Unassembled WGS sequence"/>
</dbReference>
<keyword evidence="7" id="KW-0812">Transmembrane</keyword>
<sequence>MAKRSRLVAGIGGAITGAGLLAIQFTGGWEGLRLYAYQDVVGVWTACYGETKSIKPGMRFTKEQCDSLFIGSLTEHEAGMRKCLKAPDAIPEKTYVSFVSFTYNVGIGAFCRSTLARLANAGDLDAACRQLPRWNKAGGKVIKGLVNRRKAELALCLAGLQSPAPLPDPKPPVAEPAPAEPPLARDDSTVAWPLLIGFGVLVAAAVALLAIRKRRKQ</sequence>
<keyword evidence="2 6" id="KW-0929">Antimicrobial</keyword>
<keyword evidence="4 6" id="KW-0378">Hydrolase</keyword>
<keyword evidence="9" id="KW-1185">Reference proteome</keyword>
<evidence type="ECO:0000256" key="2">
    <source>
        <dbReference type="ARBA" id="ARBA00022529"/>
    </source>
</evidence>
<dbReference type="GO" id="GO:0003796">
    <property type="term" value="F:lysozyme activity"/>
    <property type="evidence" value="ECO:0007669"/>
    <property type="project" value="UniProtKB-EC"/>
</dbReference>
<dbReference type="InterPro" id="IPR002196">
    <property type="entry name" value="Glyco_hydro_24"/>
</dbReference>
<keyword evidence="3 6" id="KW-0081">Bacteriolytic enzyme</keyword>
<evidence type="ECO:0000313" key="8">
    <source>
        <dbReference type="EMBL" id="MVA98833.1"/>
    </source>
</evidence>
<gene>
    <name evidence="8" type="ORF">GN330_16420</name>
</gene>
<reference evidence="8 9" key="1">
    <citation type="submission" date="2019-12" db="EMBL/GenBank/DDBJ databases">
        <title>Nitratireductor arenosus sp. nov., Isolated from sea sand, Jeju island, South Korea.</title>
        <authorList>
            <person name="Kim W."/>
        </authorList>
    </citation>
    <scope>NUCLEOTIDE SEQUENCE [LARGE SCALE GENOMIC DNA]</scope>
    <source>
        <strain evidence="8 9">CAU 1489</strain>
    </source>
</reference>
<comment type="catalytic activity">
    <reaction evidence="1 6">
        <text>Hydrolysis of (1-&gt;4)-beta-linkages between N-acetylmuramic acid and N-acetyl-D-glucosamine residues in a peptidoglycan and between N-acetyl-D-glucosamine residues in chitodextrins.</text>
        <dbReference type="EC" id="3.2.1.17"/>
    </reaction>
</comment>
<comment type="similarity">
    <text evidence="6">Belongs to the glycosyl hydrolase 24 family.</text>
</comment>
<accession>A0A844QLE3</accession>
<keyword evidence="5 6" id="KW-0326">Glycosidase</keyword>
<dbReference type="InterPro" id="IPR051018">
    <property type="entry name" value="Bacteriophage_GH24"/>
</dbReference>
<dbReference type="PANTHER" id="PTHR38107">
    <property type="match status" value="1"/>
</dbReference>
<dbReference type="InterPro" id="IPR043688">
    <property type="entry name" value="SAR_endolysin-like"/>
</dbReference>
<dbReference type="EMBL" id="WPHG01000004">
    <property type="protein sequence ID" value="MVA98833.1"/>
    <property type="molecule type" value="Genomic_DNA"/>
</dbReference>
<protein>
    <recommendedName>
        <fullName evidence="6">Lysozyme</fullName>
        <ecNumber evidence="6">3.2.1.17</ecNumber>
    </recommendedName>
</protein>
<feature type="transmembrane region" description="Helical" evidence="7">
    <location>
        <begin position="190"/>
        <end position="211"/>
    </location>
</feature>
<name>A0A844QLE3_9HYPH</name>
<evidence type="ECO:0000256" key="1">
    <source>
        <dbReference type="ARBA" id="ARBA00000632"/>
    </source>
</evidence>
<dbReference type="InterPro" id="IPR023346">
    <property type="entry name" value="Lysozyme-like_dom_sf"/>
</dbReference>
<comment type="caution">
    <text evidence="8">The sequence shown here is derived from an EMBL/GenBank/DDBJ whole genome shotgun (WGS) entry which is preliminary data.</text>
</comment>
<dbReference type="GO" id="GO:0042742">
    <property type="term" value="P:defense response to bacterium"/>
    <property type="evidence" value="ECO:0007669"/>
    <property type="project" value="UniProtKB-KW"/>
</dbReference>
<evidence type="ECO:0000313" key="9">
    <source>
        <dbReference type="Proteomes" id="UP000463224"/>
    </source>
</evidence>
<evidence type="ECO:0000256" key="6">
    <source>
        <dbReference type="RuleBase" id="RU003788"/>
    </source>
</evidence>
<keyword evidence="7" id="KW-0472">Membrane</keyword>
<evidence type="ECO:0000256" key="3">
    <source>
        <dbReference type="ARBA" id="ARBA00022638"/>
    </source>
</evidence>
<dbReference type="EC" id="3.2.1.17" evidence="6"/>
<dbReference type="GO" id="GO:0016998">
    <property type="term" value="P:cell wall macromolecule catabolic process"/>
    <property type="evidence" value="ECO:0007669"/>
    <property type="project" value="InterPro"/>
</dbReference>